<dbReference type="EMBL" id="ML977335">
    <property type="protein sequence ID" value="KAF2111268.1"/>
    <property type="molecule type" value="Genomic_DNA"/>
</dbReference>
<evidence type="ECO:0000256" key="2">
    <source>
        <dbReference type="SAM" id="Coils"/>
    </source>
</evidence>
<keyword evidence="2" id="KW-0175">Coiled coil</keyword>
<feature type="coiled-coil region" evidence="2">
    <location>
        <begin position="122"/>
        <end position="156"/>
    </location>
</feature>
<keyword evidence="1" id="KW-0863">Zinc-finger</keyword>
<accession>A0A6A5YYR7</accession>
<dbReference type="Gene3D" id="3.30.40.10">
    <property type="entry name" value="Zinc/RING finger domain, C3HC4 (zinc finger)"/>
    <property type="match status" value="1"/>
</dbReference>
<dbReference type="Pfam" id="PF13639">
    <property type="entry name" value="zf-RING_2"/>
    <property type="match status" value="1"/>
</dbReference>
<evidence type="ECO:0000313" key="4">
    <source>
        <dbReference type="EMBL" id="KAF2111268.1"/>
    </source>
</evidence>
<dbReference type="SUPFAM" id="SSF57850">
    <property type="entry name" value="RING/U-box"/>
    <property type="match status" value="1"/>
</dbReference>
<protein>
    <recommendedName>
        <fullName evidence="3">RING-type domain-containing protein</fullName>
    </recommendedName>
</protein>
<dbReference type="PROSITE" id="PS50089">
    <property type="entry name" value="ZF_RING_2"/>
    <property type="match status" value="1"/>
</dbReference>
<dbReference type="GO" id="GO:0008270">
    <property type="term" value="F:zinc ion binding"/>
    <property type="evidence" value="ECO:0007669"/>
    <property type="project" value="UniProtKB-KW"/>
</dbReference>
<sequence length="313" mass="35416">MSNITRSELWRRAYILSGDLQTRGQTLPQRAAYVQAAVSSGISLNQEDAEILKLYRTIKSAPTGFANVIDLLKASNRPLTERELRVQAAVTFGLRVDEIFARDDIMGKQEALEYACRLQGLVVEIKEALENWESECSNLQEQIDERSFEYEEAQKDLETRIQRGEVQRDPRTGVLYGFDHLESVGPATQVTDISRPVTAAEATESRCPICLETFTDLEKVVKVACGHICDAECLALWINSTAEKSNTCIMCRTTLFERRPRQPVQWYSDYCDVYEAVKGSERELTLIREDVDELTQLLALIAPREVAINTLGR</sequence>
<proteinExistence type="predicted"/>
<dbReference type="Proteomes" id="UP000799770">
    <property type="component" value="Unassembled WGS sequence"/>
</dbReference>
<keyword evidence="5" id="KW-1185">Reference proteome</keyword>
<evidence type="ECO:0000256" key="1">
    <source>
        <dbReference type="PROSITE-ProRule" id="PRU00175"/>
    </source>
</evidence>
<keyword evidence="1" id="KW-0862">Zinc</keyword>
<feature type="domain" description="RING-type" evidence="3">
    <location>
        <begin position="207"/>
        <end position="252"/>
    </location>
</feature>
<organism evidence="4 5">
    <name type="scientific">Lophiotrema nucula</name>
    <dbReference type="NCBI Taxonomy" id="690887"/>
    <lineage>
        <taxon>Eukaryota</taxon>
        <taxon>Fungi</taxon>
        <taxon>Dikarya</taxon>
        <taxon>Ascomycota</taxon>
        <taxon>Pezizomycotina</taxon>
        <taxon>Dothideomycetes</taxon>
        <taxon>Pleosporomycetidae</taxon>
        <taxon>Pleosporales</taxon>
        <taxon>Lophiotremataceae</taxon>
        <taxon>Lophiotrema</taxon>
    </lineage>
</organism>
<evidence type="ECO:0000313" key="5">
    <source>
        <dbReference type="Proteomes" id="UP000799770"/>
    </source>
</evidence>
<evidence type="ECO:0000259" key="3">
    <source>
        <dbReference type="PROSITE" id="PS50089"/>
    </source>
</evidence>
<dbReference type="AlphaFoldDB" id="A0A6A5YYR7"/>
<keyword evidence="1" id="KW-0479">Metal-binding</keyword>
<dbReference type="InterPro" id="IPR013083">
    <property type="entry name" value="Znf_RING/FYVE/PHD"/>
</dbReference>
<dbReference type="OrthoDB" id="3800345at2759"/>
<gene>
    <name evidence="4" type="ORF">BDV96DRAFT_582808</name>
</gene>
<dbReference type="InterPro" id="IPR001841">
    <property type="entry name" value="Znf_RING"/>
</dbReference>
<reference evidence="4" key="1">
    <citation type="journal article" date="2020" name="Stud. Mycol.">
        <title>101 Dothideomycetes genomes: a test case for predicting lifestyles and emergence of pathogens.</title>
        <authorList>
            <person name="Haridas S."/>
            <person name="Albert R."/>
            <person name="Binder M."/>
            <person name="Bloem J."/>
            <person name="Labutti K."/>
            <person name="Salamov A."/>
            <person name="Andreopoulos B."/>
            <person name="Baker S."/>
            <person name="Barry K."/>
            <person name="Bills G."/>
            <person name="Bluhm B."/>
            <person name="Cannon C."/>
            <person name="Castanera R."/>
            <person name="Culley D."/>
            <person name="Daum C."/>
            <person name="Ezra D."/>
            <person name="Gonzalez J."/>
            <person name="Henrissat B."/>
            <person name="Kuo A."/>
            <person name="Liang C."/>
            <person name="Lipzen A."/>
            <person name="Lutzoni F."/>
            <person name="Magnuson J."/>
            <person name="Mondo S."/>
            <person name="Nolan M."/>
            <person name="Ohm R."/>
            <person name="Pangilinan J."/>
            <person name="Park H.-J."/>
            <person name="Ramirez L."/>
            <person name="Alfaro M."/>
            <person name="Sun H."/>
            <person name="Tritt A."/>
            <person name="Yoshinaga Y."/>
            <person name="Zwiers L.-H."/>
            <person name="Turgeon B."/>
            <person name="Goodwin S."/>
            <person name="Spatafora J."/>
            <person name="Crous P."/>
            <person name="Grigoriev I."/>
        </authorList>
    </citation>
    <scope>NUCLEOTIDE SEQUENCE</scope>
    <source>
        <strain evidence="4">CBS 627.86</strain>
    </source>
</reference>
<name>A0A6A5YYR7_9PLEO</name>